<keyword evidence="3 4" id="KW-0175">Coiled coil</keyword>
<organism evidence="6">
    <name type="scientific">Caldilineaceae bacterium SB0664_bin_27</name>
    <dbReference type="NCBI Taxonomy" id="2605260"/>
    <lineage>
        <taxon>Bacteria</taxon>
        <taxon>Bacillati</taxon>
        <taxon>Chloroflexota</taxon>
        <taxon>Caldilineae</taxon>
        <taxon>Caldilineales</taxon>
        <taxon>Caldilineaceae</taxon>
    </lineage>
</organism>
<feature type="domain" description="Multidrug resistance protein MdtA-like C-terminal permuted SH3" evidence="5">
    <location>
        <begin position="443"/>
        <end position="503"/>
    </location>
</feature>
<dbReference type="PANTHER" id="PTHR32347">
    <property type="entry name" value="EFFLUX SYSTEM COMPONENT YKNX-RELATED"/>
    <property type="match status" value="1"/>
</dbReference>
<dbReference type="GO" id="GO:0030313">
    <property type="term" value="C:cell envelope"/>
    <property type="evidence" value="ECO:0007669"/>
    <property type="project" value="UniProtKB-SubCell"/>
</dbReference>
<gene>
    <name evidence="6" type="ORF">F4Y42_05370</name>
</gene>
<dbReference type="EMBL" id="VXRG01000045">
    <property type="protein sequence ID" value="MXY92864.1"/>
    <property type="molecule type" value="Genomic_DNA"/>
</dbReference>
<dbReference type="Gene3D" id="2.40.30.170">
    <property type="match status" value="1"/>
</dbReference>
<reference evidence="6" key="1">
    <citation type="submission" date="2019-09" db="EMBL/GenBank/DDBJ databases">
        <title>Characterisation of the sponge microbiome using genome-centric metagenomics.</title>
        <authorList>
            <person name="Engelberts J.P."/>
            <person name="Robbins S.J."/>
            <person name="De Goeij J.M."/>
            <person name="Aranda M."/>
            <person name="Bell S.C."/>
            <person name="Webster N.S."/>
        </authorList>
    </citation>
    <scope>NUCLEOTIDE SEQUENCE</scope>
    <source>
        <strain evidence="6">SB0664_bin_27</strain>
    </source>
</reference>
<evidence type="ECO:0000256" key="1">
    <source>
        <dbReference type="ARBA" id="ARBA00004196"/>
    </source>
</evidence>
<sequence length="507" mass="53212">MKTILLSLLILLVFGTGAYYGYSTYFVSVEPEVVAPELQTAQVRRGDLVLTAGGIGTLFAGEETQVGFRSSGIVSTVAARVGDQVDSDQVLATLAYDSALNSQLISAQINLRLAEITLIELTGEVGGADLAAAQSSLAAAQAEFDRLVAPPTAEEVNAARSELVSAQSALNALLAGQSEDTITSLQSDLKSAEVALAEAQSAYDRVAWRNDVGRTSQAADLQAATLAYEKALAQYNIGVAGAAEDQVESARARVLQAQNTLNLLLQEADELDVAAARAKVEQNRALLEDLLDGPSAEELERAELAVEQARLTADEVQREVAGGTIRAPISGVVTSISVQSGDSVSMGPIIGLADTQTAQVRFWIEELDIAAAVPGFPVSIVFEAFPEHTYTGQITRVEPALVEVDGASAIQAWASIDMTQHSAPLLFGMNAEVEIIAGETRGALLVPVQALREISPGQFAVFVVGPNEELEFRSVQVGLKNFVSAEVLSGLEEGETISTGDAQVGGN</sequence>
<feature type="coiled-coil region" evidence="4">
    <location>
        <begin position="240"/>
        <end position="319"/>
    </location>
</feature>
<dbReference type="Gene3D" id="6.20.50.140">
    <property type="match status" value="1"/>
</dbReference>
<evidence type="ECO:0000256" key="2">
    <source>
        <dbReference type="ARBA" id="ARBA00009477"/>
    </source>
</evidence>
<accession>A0A6B0YP59</accession>
<name>A0A6B0YP59_9CHLR</name>
<comment type="similarity">
    <text evidence="2">Belongs to the membrane fusion protein (MFP) (TC 8.A.1) family.</text>
</comment>
<dbReference type="PANTHER" id="PTHR32347:SF23">
    <property type="entry name" value="BLL5650 PROTEIN"/>
    <property type="match status" value="1"/>
</dbReference>
<dbReference type="GO" id="GO:0016020">
    <property type="term" value="C:membrane"/>
    <property type="evidence" value="ECO:0007669"/>
    <property type="project" value="InterPro"/>
</dbReference>
<dbReference type="InterPro" id="IPR006143">
    <property type="entry name" value="RND_pump_MFP"/>
</dbReference>
<comment type="subcellular location">
    <subcellularLocation>
        <location evidence="1">Cell envelope</location>
    </subcellularLocation>
</comment>
<comment type="caution">
    <text evidence="6">The sequence shown here is derived from an EMBL/GenBank/DDBJ whole genome shotgun (WGS) entry which is preliminary data.</text>
</comment>
<dbReference type="InterPro" id="IPR050465">
    <property type="entry name" value="UPF0194_transport"/>
</dbReference>
<dbReference type="Pfam" id="PF25967">
    <property type="entry name" value="RND-MFP_C"/>
    <property type="match status" value="1"/>
</dbReference>
<evidence type="ECO:0000256" key="3">
    <source>
        <dbReference type="ARBA" id="ARBA00023054"/>
    </source>
</evidence>
<evidence type="ECO:0000256" key="4">
    <source>
        <dbReference type="SAM" id="Coils"/>
    </source>
</evidence>
<proteinExistence type="inferred from homology"/>
<dbReference type="GO" id="GO:0022857">
    <property type="term" value="F:transmembrane transporter activity"/>
    <property type="evidence" value="ECO:0007669"/>
    <property type="project" value="InterPro"/>
</dbReference>
<dbReference type="InterPro" id="IPR058627">
    <property type="entry name" value="MdtA-like_C"/>
</dbReference>
<dbReference type="Gene3D" id="2.40.50.100">
    <property type="match status" value="1"/>
</dbReference>
<dbReference type="NCBIfam" id="TIGR01730">
    <property type="entry name" value="RND_mfp"/>
    <property type="match status" value="1"/>
</dbReference>
<evidence type="ECO:0000259" key="5">
    <source>
        <dbReference type="Pfam" id="PF25967"/>
    </source>
</evidence>
<protein>
    <submittedName>
        <fullName evidence="6">Efflux RND transporter periplasmic adaptor subunit</fullName>
    </submittedName>
</protein>
<evidence type="ECO:0000313" key="6">
    <source>
        <dbReference type="EMBL" id="MXY92864.1"/>
    </source>
</evidence>
<dbReference type="AlphaFoldDB" id="A0A6B0YP59"/>